<reference evidence="2" key="1">
    <citation type="submission" date="2020-11" db="EMBL/GenBank/DDBJ databases">
        <authorList>
            <person name="Tran Van P."/>
        </authorList>
    </citation>
    <scope>NUCLEOTIDE SEQUENCE</scope>
</reference>
<proteinExistence type="predicted"/>
<feature type="compositionally biased region" description="Basic residues" evidence="1">
    <location>
        <begin position="224"/>
        <end position="238"/>
    </location>
</feature>
<evidence type="ECO:0000313" key="3">
    <source>
        <dbReference type="Proteomes" id="UP000677054"/>
    </source>
</evidence>
<dbReference type="AlphaFoldDB" id="A0A7R8XAG8"/>
<gene>
    <name evidence="2" type="ORF">DSTB1V02_LOCUS6544</name>
</gene>
<name>A0A7R8XAG8_9CRUS</name>
<dbReference type="Proteomes" id="UP000677054">
    <property type="component" value="Unassembled WGS sequence"/>
</dbReference>
<dbReference type="EMBL" id="LR900728">
    <property type="protein sequence ID" value="CAD7246698.1"/>
    <property type="molecule type" value="Genomic_DNA"/>
</dbReference>
<protein>
    <submittedName>
        <fullName evidence="2">Uncharacterized protein</fullName>
    </submittedName>
</protein>
<evidence type="ECO:0000313" key="2">
    <source>
        <dbReference type="EMBL" id="CAD7246698.1"/>
    </source>
</evidence>
<evidence type="ECO:0000256" key="1">
    <source>
        <dbReference type="SAM" id="MobiDB-lite"/>
    </source>
</evidence>
<feature type="compositionally biased region" description="Gly residues" evidence="1">
    <location>
        <begin position="209"/>
        <end position="218"/>
    </location>
</feature>
<organism evidence="2">
    <name type="scientific">Darwinula stevensoni</name>
    <dbReference type="NCBI Taxonomy" id="69355"/>
    <lineage>
        <taxon>Eukaryota</taxon>
        <taxon>Metazoa</taxon>
        <taxon>Ecdysozoa</taxon>
        <taxon>Arthropoda</taxon>
        <taxon>Crustacea</taxon>
        <taxon>Oligostraca</taxon>
        <taxon>Ostracoda</taxon>
        <taxon>Podocopa</taxon>
        <taxon>Podocopida</taxon>
        <taxon>Darwinulocopina</taxon>
        <taxon>Darwinuloidea</taxon>
        <taxon>Darwinulidae</taxon>
        <taxon>Darwinula</taxon>
    </lineage>
</organism>
<dbReference type="EMBL" id="CAJPEV010001211">
    <property type="protein sequence ID" value="CAG0891380.1"/>
    <property type="molecule type" value="Genomic_DNA"/>
</dbReference>
<sequence length="259" mass="29013">MSILFAIVGALQWGGTSVPRTPVRLERALSFESSQCQVGLGTKPNRLSRSERDRTWQGFSWSERLSQSSLSLSRLVPTQFSRGWKKKSYRLSQVQEDQFGSTPSLYNETDEVRERGEEQLRLLSVAPAPPPRRSSEAFDAAEVLHLHNKLKNPLDRLRLSERGCLAASSSLPHIHNLSDVEQEPTEDAVFLPASQELPTPSRETSEPGQGQGGQGGQGAAPVKKTVKLRRRKAYYRQKSRSDDDFPRTFEVRLAAARDI</sequence>
<keyword evidence="3" id="KW-1185">Reference proteome</keyword>
<feature type="region of interest" description="Disordered" evidence="1">
    <location>
        <begin position="195"/>
        <end position="247"/>
    </location>
</feature>
<accession>A0A7R8XAG8</accession>